<sequence>MQMTKVCLDEITFIAVLVACSHVGNIDEGNRYFHIMRRKYKIEPNIRHCGCVVDMLGRAGLLKEAFDFIASMKIEPNAIFWRSLLAACKVHRDVEFAKRVNEQLLRMRGDQSGNNVLLSNVNASQGQWDGAEKIRS</sequence>
<dbReference type="GO" id="GO:0099402">
    <property type="term" value="P:plant organ development"/>
    <property type="evidence" value="ECO:0007669"/>
    <property type="project" value="UniProtKB-ARBA"/>
</dbReference>
<dbReference type="GO" id="GO:0009451">
    <property type="term" value="P:RNA modification"/>
    <property type="evidence" value="ECO:0007669"/>
    <property type="project" value="InterPro"/>
</dbReference>
<evidence type="ECO:0000256" key="1">
    <source>
        <dbReference type="ARBA" id="ARBA00022737"/>
    </source>
</evidence>
<name>A0AAN9SHU5_PSOTE</name>
<dbReference type="InterPro" id="IPR002885">
    <property type="entry name" value="PPR_rpt"/>
</dbReference>
<protein>
    <recommendedName>
        <fullName evidence="4">Pentatricopeptide repeat-containing protein</fullName>
    </recommendedName>
</protein>
<gene>
    <name evidence="2" type="ORF">VNO78_15006</name>
</gene>
<dbReference type="Pfam" id="PF20431">
    <property type="entry name" value="E_motif"/>
    <property type="match status" value="1"/>
</dbReference>
<dbReference type="FunFam" id="1.25.40.10:FF:000158">
    <property type="entry name" value="pentatricopeptide repeat-containing protein At2g33680"/>
    <property type="match status" value="1"/>
</dbReference>
<accession>A0AAN9SHU5</accession>
<keyword evidence="3" id="KW-1185">Reference proteome</keyword>
<evidence type="ECO:0008006" key="4">
    <source>
        <dbReference type="Google" id="ProtNLM"/>
    </source>
</evidence>
<proteinExistence type="predicted"/>
<dbReference type="Pfam" id="PF01535">
    <property type="entry name" value="PPR"/>
    <property type="match status" value="2"/>
</dbReference>
<dbReference type="AlphaFoldDB" id="A0AAN9SHU5"/>
<dbReference type="PANTHER" id="PTHR47926">
    <property type="entry name" value="PENTATRICOPEPTIDE REPEAT-CONTAINING PROTEIN"/>
    <property type="match status" value="1"/>
</dbReference>
<dbReference type="PANTHER" id="PTHR47926:SF391">
    <property type="entry name" value="TETRATRICOPEPTIDE-LIKE HELICAL DOMAIN SUPERFAMILY"/>
    <property type="match status" value="1"/>
</dbReference>
<evidence type="ECO:0000313" key="3">
    <source>
        <dbReference type="Proteomes" id="UP001386955"/>
    </source>
</evidence>
<keyword evidence="1" id="KW-0677">Repeat</keyword>
<dbReference type="InterPro" id="IPR046848">
    <property type="entry name" value="E_motif"/>
</dbReference>
<reference evidence="2 3" key="1">
    <citation type="submission" date="2024-01" db="EMBL/GenBank/DDBJ databases">
        <title>The genomes of 5 underutilized Papilionoideae crops provide insights into root nodulation and disease resistanc.</title>
        <authorList>
            <person name="Jiang F."/>
        </authorList>
    </citation>
    <scope>NUCLEOTIDE SEQUENCE [LARGE SCALE GENOMIC DNA]</scope>
    <source>
        <strain evidence="2">DUOXIRENSHENG_FW03</strain>
        <tissue evidence="2">Leaves</tissue>
    </source>
</reference>
<dbReference type="GO" id="GO:0003723">
    <property type="term" value="F:RNA binding"/>
    <property type="evidence" value="ECO:0007669"/>
    <property type="project" value="InterPro"/>
</dbReference>
<evidence type="ECO:0000313" key="2">
    <source>
        <dbReference type="EMBL" id="KAK7394478.1"/>
    </source>
</evidence>
<dbReference type="Gene3D" id="1.25.40.10">
    <property type="entry name" value="Tetratricopeptide repeat domain"/>
    <property type="match status" value="1"/>
</dbReference>
<dbReference type="Proteomes" id="UP001386955">
    <property type="component" value="Unassembled WGS sequence"/>
</dbReference>
<dbReference type="InterPro" id="IPR046960">
    <property type="entry name" value="PPR_At4g14850-like_plant"/>
</dbReference>
<comment type="caution">
    <text evidence="2">The sequence shown here is derived from an EMBL/GenBank/DDBJ whole genome shotgun (WGS) entry which is preliminary data.</text>
</comment>
<dbReference type="NCBIfam" id="TIGR00756">
    <property type="entry name" value="PPR"/>
    <property type="match status" value="1"/>
</dbReference>
<dbReference type="EMBL" id="JAYMYS010000004">
    <property type="protein sequence ID" value="KAK7394478.1"/>
    <property type="molecule type" value="Genomic_DNA"/>
</dbReference>
<organism evidence="2 3">
    <name type="scientific">Psophocarpus tetragonolobus</name>
    <name type="common">Winged bean</name>
    <name type="synonym">Dolichos tetragonolobus</name>
    <dbReference type="NCBI Taxonomy" id="3891"/>
    <lineage>
        <taxon>Eukaryota</taxon>
        <taxon>Viridiplantae</taxon>
        <taxon>Streptophyta</taxon>
        <taxon>Embryophyta</taxon>
        <taxon>Tracheophyta</taxon>
        <taxon>Spermatophyta</taxon>
        <taxon>Magnoliopsida</taxon>
        <taxon>eudicotyledons</taxon>
        <taxon>Gunneridae</taxon>
        <taxon>Pentapetalae</taxon>
        <taxon>rosids</taxon>
        <taxon>fabids</taxon>
        <taxon>Fabales</taxon>
        <taxon>Fabaceae</taxon>
        <taxon>Papilionoideae</taxon>
        <taxon>50 kb inversion clade</taxon>
        <taxon>NPAAA clade</taxon>
        <taxon>indigoferoid/millettioid clade</taxon>
        <taxon>Phaseoleae</taxon>
        <taxon>Psophocarpus</taxon>
    </lineage>
</organism>
<dbReference type="InterPro" id="IPR011990">
    <property type="entry name" value="TPR-like_helical_dom_sf"/>
</dbReference>